<keyword evidence="2" id="KW-1185">Reference proteome</keyword>
<sequence>MADKVHPDTEVALPQRELLSQEQPPVPLPPALTYVIQVPKDQVYRVPPPENAKLQERYARRSRSLRRRHPCFCYLILSLAVLLLLVAVTAGVLYLVFQPRYPVILVDSASFSGLENITSLTSQPASPSVGLSLTLRNDNRKIGVYYTGGGVAVSYDGVELGRGGAWPAMYQPRGTYGAVNVTVKGTGVVLSREEKSSLADNMGEGSIPVVVQVAANTKFEVGLVTTWRMKVKTRCEVSVDGLGSSAKVLDQECSHRINIFYKF</sequence>
<comment type="caution">
    <text evidence="1">The sequence shown here is derived from an EMBL/GenBank/DDBJ whole genome shotgun (WGS) entry which is preliminary data.</text>
</comment>
<accession>A0ACB9S628</accession>
<organism evidence="1 2">
    <name type="scientific">Melastoma candidum</name>
    <dbReference type="NCBI Taxonomy" id="119954"/>
    <lineage>
        <taxon>Eukaryota</taxon>
        <taxon>Viridiplantae</taxon>
        <taxon>Streptophyta</taxon>
        <taxon>Embryophyta</taxon>
        <taxon>Tracheophyta</taxon>
        <taxon>Spermatophyta</taxon>
        <taxon>Magnoliopsida</taxon>
        <taxon>eudicotyledons</taxon>
        <taxon>Gunneridae</taxon>
        <taxon>Pentapetalae</taxon>
        <taxon>rosids</taxon>
        <taxon>malvids</taxon>
        <taxon>Myrtales</taxon>
        <taxon>Melastomataceae</taxon>
        <taxon>Melastomatoideae</taxon>
        <taxon>Melastomateae</taxon>
        <taxon>Melastoma</taxon>
    </lineage>
</organism>
<evidence type="ECO:0000313" key="2">
    <source>
        <dbReference type="Proteomes" id="UP001057402"/>
    </source>
</evidence>
<name>A0ACB9S628_9MYRT</name>
<reference evidence="2" key="1">
    <citation type="journal article" date="2023" name="Front. Plant Sci.">
        <title>Chromosomal-level genome assembly of Melastoma candidum provides insights into trichome evolution.</title>
        <authorList>
            <person name="Zhong Y."/>
            <person name="Wu W."/>
            <person name="Sun C."/>
            <person name="Zou P."/>
            <person name="Liu Y."/>
            <person name="Dai S."/>
            <person name="Zhou R."/>
        </authorList>
    </citation>
    <scope>NUCLEOTIDE SEQUENCE [LARGE SCALE GENOMIC DNA]</scope>
</reference>
<proteinExistence type="predicted"/>
<dbReference type="Proteomes" id="UP001057402">
    <property type="component" value="Chromosome 2"/>
</dbReference>
<protein>
    <submittedName>
        <fullName evidence="1">Uncharacterized protein</fullName>
    </submittedName>
</protein>
<evidence type="ECO:0000313" key="1">
    <source>
        <dbReference type="EMBL" id="KAI4386177.1"/>
    </source>
</evidence>
<dbReference type="EMBL" id="CM042881">
    <property type="protein sequence ID" value="KAI4386177.1"/>
    <property type="molecule type" value="Genomic_DNA"/>
</dbReference>
<gene>
    <name evidence="1" type="ORF">MLD38_004132</name>
</gene>